<dbReference type="PANTHER" id="PTHR43539">
    <property type="entry name" value="FLAVIN-BINDING MONOOXYGENASE-LIKE PROTEIN (AFU_ORTHOLOGUE AFUA_4G09220)"/>
    <property type="match status" value="1"/>
</dbReference>
<dbReference type="OrthoDB" id="74360at2759"/>
<dbReference type="AlphaFoldDB" id="A0A1L7XDN0"/>
<keyword evidence="1" id="KW-0560">Oxidoreductase</keyword>
<protein>
    <submittedName>
        <fullName evidence="2">Related to flavoprotein involved in K+ transport</fullName>
    </submittedName>
</protein>
<dbReference type="PANTHER" id="PTHR43539:SF68">
    <property type="entry name" value="FLAVIN-BINDING MONOOXYGENASE-LIKE PROTEIN (AFU_ORTHOLOGUE AFUA_4G09220)"/>
    <property type="match status" value="1"/>
</dbReference>
<dbReference type="Gene3D" id="3.50.50.60">
    <property type="entry name" value="FAD/NAD(P)-binding domain"/>
    <property type="match status" value="2"/>
</dbReference>
<dbReference type="GO" id="GO:0004497">
    <property type="term" value="F:monooxygenase activity"/>
    <property type="evidence" value="ECO:0007669"/>
    <property type="project" value="TreeGrafter"/>
</dbReference>
<gene>
    <name evidence="2" type="ORF">PAC_13020</name>
</gene>
<proteinExistence type="predicted"/>
<dbReference type="PRINTS" id="PR00411">
    <property type="entry name" value="PNDRDTASEI"/>
</dbReference>
<dbReference type="Pfam" id="PF13738">
    <property type="entry name" value="Pyr_redox_3"/>
    <property type="match status" value="1"/>
</dbReference>
<dbReference type="SUPFAM" id="SSF51905">
    <property type="entry name" value="FAD/NAD(P)-binding domain"/>
    <property type="match status" value="2"/>
</dbReference>
<name>A0A1L7XDN0_9HELO</name>
<keyword evidence="3" id="KW-1185">Reference proteome</keyword>
<dbReference type="GO" id="GO:0050660">
    <property type="term" value="F:flavin adenine dinucleotide binding"/>
    <property type="evidence" value="ECO:0007669"/>
    <property type="project" value="TreeGrafter"/>
</dbReference>
<sequence length="626" mass="68350">MAIMELPDFPPKADLLTEIYQPLPKLTATVDWDALDASTTAEQVVRGFSTALEGADKNALADHFLADQSYWRDTLAITSHLRTFKGRDVIELVLTEQNRQRRIHGIAITPGSAQIVAASESLKWLDCFFTFKTTAPQATCTGRLMLLPQVSEHGPAHWKVWTLSTWLSGFDMYPEDESLLRTPSKPLQQSGEDHLSTDVLIIGGGNAGLLAAARLKALGVDYLVIDQNANVGDNWSLRYDCLRFHVGNSFCETPYLPYPQATTNGLTRDELANQIKRFADEFRIRVLHRTTVKATAYDNESRSWALQLLCDKAEKTVSCKHLVLATGVGFQGPYMPELPGVGQYKGINMHSASYKNARLLAERGVKSVLVIGSANTAFDVMEECYDAGLRTTMVQRSPTYVIPMSYLLHPEGLGIYDYVPAEIGDAITQAGPLAVGGPLLGHAHAKLAAAEPERYVDLAKAGFQVTNCTQSDLVAHLVDRCGGHFVDIGTGVELLATKKVGIKSGVSPTSYTDSGLKFTDGSTLDADAIIWCTGFRGIDIRQGLSGILGDGAEAIQNKMDATWGADAEGEVRGLWKRHANVDNFWIFGGGTAQHRWYSKVIALQIKGILEGILPEAYRDVPTTSSQ</sequence>
<dbReference type="Proteomes" id="UP000184330">
    <property type="component" value="Unassembled WGS sequence"/>
</dbReference>
<accession>A0A1L7XDN0</accession>
<organism evidence="2 3">
    <name type="scientific">Phialocephala subalpina</name>
    <dbReference type="NCBI Taxonomy" id="576137"/>
    <lineage>
        <taxon>Eukaryota</taxon>
        <taxon>Fungi</taxon>
        <taxon>Dikarya</taxon>
        <taxon>Ascomycota</taxon>
        <taxon>Pezizomycotina</taxon>
        <taxon>Leotiomycetes</taxon>
        <taxon>Helotiales</taxon>
        <taxon>Mollisiaceae</taxon>
        <taxon>Phialocephala</taxon>
        <taxon>Phialocephala fortinii species complex</taxon>
    </lineage>
</organism>
<dbReference type="InterPro" id="IPR036188">
    <property type="entry name" value="FAD/NAD-bd_sf"/>
</dbReference>
<dbReference type="InterPro" id="IPR050982">
    <property type="entry name" value="Auxin_biosynth/cation_transpt"/>
</dbReference>
<evidence type="ECO:0000256" key="1">
    <source>
        <dbReference type="ARBA" id="ARBA00023002"/>
    </source>
</evidence>
<reference evidence="2 3" key="1">
    <citation type="submission" date="2016-03" db="EMBL/GenBank/DDBJ databases">
        <authorList>
            <person name="Ploux O."/>
        </authorList>
    </citation>
    <scope>NUCLEOTIDE SEQUENCE [LARGE SCALE GENOMIC DNA]</scope>
    <source>
        <strain evidence="2 3">UAMH 11012</strain>
    </source>
</reference>
<dbReference type="EMBL" id="FJOG01000022">
    <property type="protein sequence ID" value="CZR63123.1"/>
    <property type="molecule type" value="Genomic_DNA"/>
</dbReference>
<evidence type="ECO:0000313" key="2">
    <source>
        <dbReference type="EMBL" id="CZR63123.1"/>
    </source>
</evidence>
<evidence type="ECO:0000313" key="3">
    <source>
        <dbReference type="Proteomes" id="UP000184330"/>
    </source>
</evidence>